<protein>
    <recommendedName>
        <fullName evidence="3 7">Uroporphyrinogen decarboxylase</fullName>
        <shortName evidence="7">UPD</shortName>
        <shortName evidence="7">URO-D</shortName>
        <ecNumber evidence="3 7">4.1.1.37</ecNumber>
    </recommendedName>
</protein>
<dbReference type="EC" id="4.1.1.37" evidence="3 7"/>
<dbReference type="Gene3D" id="3.20.20.210">
    <property type="match status" value="1"/>
</dbReference>
<comment type="caution">
    <text evidence="7">Lacks conserved residue(s) required for the propagation of feature annotation.</text>
</comment>
<dbReference type="PROSITE" id="PS00906">
    <property type="entry name" value="UROD_1"/>
    <property type="match status" value="1"/>
</dbReference>
<keyword evidence="13" id="KW-1185">Reference proteome</keyword>
<gene>
    <name evidence="7 12" type="primary">hemE</name>
    <name evidence="12" type="ORF">U1T56_19945</name>
</gene>
<evidence type="ECO:0000256" key="6">
    <source>
        <dbReference type="ARBA" id="ARBA00023244"/>
    </source>
</evidence>
<proteinExistence type="inferred from homology"/>
<dbReference type="SUPFAM" id="SSF51726">
    <property type="entry name" value="UROD/MetE-like"/>
    <property type="match status" value="1"/>
</dbReference>
<evidence type="ECO:0000313" key="12">
    <source>
        <dbReference type="EMBL" id="MEK0085431.1"/>
    </source>
</evidence>
<comment type="function">
    <text evidence="7">Catalyzes the decarboxylation of four acetate groups of uroporphyrinogen-III to yield coproporphyrinogen-III.</text>
</comment>
<evidence type="ECO:0000256" key="3">
    <source>
        <dbReference type="ARBA" id="ARBA00012288"/>
    </source>
</evidence>
<dbReference type="GO" id="GO:0004853">
    <property type="term" value="F:uroporphyrinogen decarboxylase activity"/>
    <property type="evidence" value="ECO:0007669"/>
    <property type="project" value="UniProtKB-EC"/>
</dbReference>
<accession>A0ABU8XW54</accession>
<evidence type="ECO:0000256" key="1">
    <source>
        <dbReference type="ARBA" id="ARBA00004804"/>
    </source>
</evidence>
<evidence type="ECO:0000256" key="2">
    <source>
        <dbReference type="ARBA" id="ARBA00009935"/>
    </source>
</evidence>
<feature type="domain" description="Uroporphyrinogen decarboxylase (URO-D)" evidence="10">
    <location>
        <begin position="27"/>
        <end position="36"/>
    </location>
</feature>
<comment type="subcellular location">
    <subcellularLocation>
        <location evidence="7">Cytoplasm</location>
    </subcellularLocation>
</comment>
<dbReference type="PROSITE" id="PS00907">
    <property type="entry name" value="UROD_2"/>
    <property type="match status" value="1"/>
</dbReference>
<dbReference type="CDD" id="cd00717">
    <property type="entry name" value="URO-D"/>
    <property type="match status" value="1"/>
</dbReference>
<dbReference type="RefSeq" id="WP_418161281.1">
    <property type="nucleotide sequence ID" value="NZ_JBBLZC010000027.1"/>
</dbReference>
<keyword evidence="6 7" id="KW-0627">Porphyrin biosynthesis</keyword>
<feature type="binding site" evidence="7">
    <location>
        <position position="158"/>
    </location>
    <ligand>
        <name>substrate</name>
    </ligand>
</feature>
<evidence type="ECO:0000313" key="13">
    <source>
        <dbReference type="Proteomes" id="UP001375743"/>
    </source>
</evidence>
<evidence type="ECO:0000256" key="7">
    <source>
        <dbReference type="HAMAP-Rule" id="MF_00218"/>
    </source>
</evidence>
<dbReference type="EMBL" id="JBBLZC010000027">
    <property type="protein sequence ID" value="MEK0085431.1"/>
    <property type="molecule type" value="Genomic_DNA"/>
</dbReference>
<evidence type="ECO:0000256" key="9">
    <source>
        <dbReference type="RuleBase" id="RU004169"/>
    </source>
</evidence>
<evidence type="ECO:0000256" key="5">
    <source>
        <dbReference type="ARBA" id="ARBA00023239"/>
    </source>
</evidence>
<comment type="catalytic activity">
    <reaction evidence="7 8">
        <text>uroporphyrinogen III + 4 H(+) = coproporphyrinogen III + 4 CO2</text>
        <dbReference type="Rhea" id="RHEA:19865"/>
        <dbReference type="ChEBI" id="CHEBI:15378"/>
        <dbReference type="ChEBI" id="CHEBI:16526"/>
        <dbReference type="ChEBI" id="CHEBI:57308"/>
        <dbReference type="ChEBI" id="CHEBI:57309"/>
        <dbReference type="EC" id="4.1.1.37"/>
    </reaction>
</comment>
<reference evidence="12 13" key="1">
    <citation type="submission" date="2024-01" db="EMBL/GenBank/DDBJ databases">
        <title>Multi-omics insights into the function and evolution of sodium benzoate biodegradation pathways in Benzoatithermus flavus gen. nov., sp. nov. from hot spring.</title>
        <authorList>
            <person name="Hu C.-J."/>
            <person name="Li W.-J."/>
        </authorList>
    </citation>
    <scope>NUCLEOTIDE SEQUENCE [LARGE SCALE GENOMIC DNA]</scope>
    <source>
        <strain evidence="12 13">SYSU G07066</strain>
    </source>
</reference>
<feature type="binding site" evidence="7">
    <location>
        <begin position="32"/>
        <end position="36"/>
    </location>
    <ligand>
        <name>substrate</name>
    </ligand>
</feature>
<feature type="binding site" evidence="7">
    <location>
        <position position="82"/>
    </location>
    <ligand>
        <name>substrate</name>
    </ligand>
</feature>
<keyword evidence="5 7" id="KW-0456">Lyase</keyword>
<comment type="similarity">
    <text evidence="2 7 9">Belongs to the uroporphyrinogen decarboxylase family.</text>
</comment>
<keyword evidence="7" id="KW-0963">Cytoplasm</keyword>
<dbReference type="HAMAP" id="MF_00218">
    <property type="entry name" value="URO_D"/>
    <property type="match status" value="1"/>
</dbReference>
<feature type="site" description="Transition state stabilizer" evidence="7">
    <location>
        <position position="82"/>
    </location>
</feature>
<comment type="subunit">
    <text evidence="7">Homodimer.</text>
</comment>
<dbReference type="PANTHER" id="PTHR21091">
    <property type="entry name" value="METHYLTETRAHYDROFOLATE:HOMOCYSTEINE METHYLTRANSFERASE RELATED"/>
    <property type="match status" value="1"/>
</dbReference>
<feature type="binding site" evidence="7">
    <location>
        <position position="213"/>
    </location>
    <ligand>
        <name>substrate</name>
    </ligand>
</feature>
<evidence type="ECO:0000256" key="4">
    <source>
        <dbReference type="ARBA" id="ARBA00022793"/>
    </source>
</evidence>
<dbReference type="InterPro" id="IPR006361">
    <property type="entry name" value="Uroporphyrinogen_deCO2ase_HemE"/>
</dbReference>
<comment type="caution">
    <text evidence="12">The sequence shown here is derived from an EMBL/GenBank/DDBJ whole genome shotgun (WGS) entry which is preliminary data.</text>
</comment>
<feature type="domain" description="Uroporphyrinogen decarboxylase (URO-D)" evidence="11">
    <location>
        <begin position="146"/>
        <end position="162"/>
    </location>
</feature>
<evidence type="ECO:0000256" key="8">
    <source>
        <dbReference type="RuleBase" id="RU000554"/>
    </source>
</evidence>
<comment type="pathway">
    <text evidence="1 7 8">Porphyrin-containing compound metabolism; protoporphyrin-IX biosynthesis; coproporphyrinogen-III from 5-aminolevulinate: step 4/4.</text>
</comment>
<dbReference type="NCBIfam" id="TIGR01464">
    <property type="entry name" value="hemE"/>
    <property type="match status" value="1"/>
</dbReference>
<organism evidence="12 13">
    <name type="scientific">Benzoatithermus flavus</name>
    <dbReference type="NCBI Taxonomy" id="3108223"/>
    <lineage>
        <taxon>Bacteria</taxon>
        <taxon>Pseudomonadati</taxon>
        <taxon>Pseudomonadota</taxon>
        <taxon>Alphaproteobacteria</taxon>
        <taxon>Geminicoccales</taxon>
        <taxon>Geminicoccaceae</taxon>
        <taxon>Benzoatithermus</taxon>
    </lineage>
</organism>
<name>A0ABU8XW54_9PROT</name>
<sequence length="358" mass="39333">MAASGDSTPTRKALLAALAGEKRARPPVWLMRQAGRYLPEYRAVRAQVGSFLELCYTPELAVEVTLQPIRRYGLDAAILFSDILVVPDALGAEVRFVEGEGPQLTPLRDEAALARLGLARFHEHLAPVYETVRRLAAALPREVTLIGFSGAPWTLAAYMVEGSGSKEFFATRRLARQEPRLFARLIDLLIEAVVLYLERQIEAGAEALQLFDSWAGVLPEPELRRWCIEPTRRIVEALRARHPEVPVIAFPRGIGASYLSFAREVPVQGLSLDTTVPVAWAARELRSDPPLCLQGNLDPAALLGNPDDLVREAERIVAAYGDRPFVFNLGHGVSQETPPEAVARLVDYLKSTGGCAIE</sequence>
<dbReference type="Proteomes" id="UP001375743">
    <property type="component" value="Unassembled WGS sequence"/>
</dbReference>
<feature type="binding site" evidence="7">
    <location>
        <position position="331"/>
    </location>
    <ligand>
        <name>substrate</name>
    </ligand>
</feature>
<dbReference type="PANTHER" id="PTHR21091:SF169">
    <property type="entry name" value="UROPORPHYRINOGEN DECARBOXYLASE"/>
    <property type="match status" value="1"/>
</dbReference>
<dbReference type="Pfam" id="PF01208">
    <property type="entry name" value="URO-D"/>
    <property type="match status" value="1"/>
</dbReference>
<keyword evidence="4 7" id="KW-0210">Decarboxylase</keyword>
<evidence type="ECO:0000259" key="10">
    <source>
        <dbReference type="PROSITE" id="PS00906"/>
    </source>
</evidence>
<dbReference type="InterPro" id="IPR000257">
    <property type="entry name" value="Uroporphyrinogen_deCOase"/>
</dbReference>
<dbReference type="InterPro" id="IPR038071">
    <property type="entry name" value="UROD/MetE-like_sf"/>
</dbReference>
<evidence type="ECO:0000259" key="11">
    <source>
        <dbReference type="PROSITE" id="PS00907"/>
    </source>
</evidence>